<keyword evidence="3" id="KW-1185">Reference proteome</keyword>
<proteinExistence type="predicted"/>
<gene>
    <name evidence="2" type="ORF">DAT39_014088</name>
</gene>
<name>A0A8J4TIU9_CLAMG</name>
<accession>A0A8J4TIU9</accession>
<feature type="non-terminal residue" evidence="2">
    <location>
        <position position="57"/>
    </location>
</feature>
<evidence type="ECO:0000313" key="2">
    <source>
        <dbReference type="EMBL" id="KAF5896200.1"/>
    </source>
</evidence>
<feature type="region of interest" description="Disordered" evidence="1">
    <location>
        <begin position="1"/>
        <end position="57"/>
    </location>
</feature>
<evidence type="ECO:0000313" key="3">
    <source>
        <dbReference type="Proteomes" id="UP000727407"/>
    </source>
</evidence>
<dbReference type="AlphaFoldDB" id="A0A8J4TIU9"/>
<reference evidence="2" key="1">
    <citation type="submission" date="2020-07" db="EMBL/GenBank/DDBJ databases">
        <title>Clarias magur genome sequencing, assembly and annotation.</title>
        <authorList>
            <person name="Kushwaha B."/>
            <person name="Kumar R."/>
            <person name="Das P."/>
            <person name="Joshi C.G."/>
            <person name="Kumar D."/>
            <person name="Nagpure N.S."/>
            <person name="Pandey M."/>
            <person name="Agarwal S."/>
            <person name="Srivastava S."/>
            <person name="Singh M."/>
            <person name="Sahoo L."/>
            <person name="Jayasankar P."/>
            <person name="Meher P.K."/>
            <person name="Koringa P.G."/>
            <person name="Iquebal M.A."/>
            <person name="Das S.P."/>
            <person name="Bit A."/>
            <person name="Patnaik S."/>
            <person name="Patel N."/>
            <person name="Shah T.M."/>
            <person name="Hinsu A."/>
            <person name="Jena J.K."/>
        </authorList>
    </citation>
    <scope>NUCLEOTIDE SEQUENCE</scope>
    <source>
        <strain evidence="2">CIFAMagur01</strain>
        <tissue evidence="2">Testis</tissue>
    </source>
</reference>
<dbReference type="Proteomes" id="UP000727407">
    <property type="component" value="Unassembled WGS sequence"/>
</dbReference>
<dbReference type="EMBL" id="QNUK01000286">
    <property type="protein sequence ID" value="KAF5896200.1"/>
    <property type="molecule type" value="Genomic_DNA"/>
</dbReference>
<sequence length="57" mass="6704">DNRLHDRDHQYQGEVRHNDQGSGRRLPEYGNTRVWPQLPTREVAPDPQEVLTPCQLQ</sequence>
<feature type="non-terminal residue" evidence="2">
    <location>
        <position position="1"/>
    </location>
</feature>
<feature type="compositionally biased region" description="Basic and acidic residues" evidence="1">
    <location>
        <begin position="1"/>
        <end position="19"/>
    </location>
</feature>
<protein>
    <submittedName>
        <fullName evidence="2">Uncharacterized protein</fullName>
    </submittedName>
</protein>
<organism evidence="2 3">
    <name type="scientific">Clarias magur</name>
    <name type="common">Asian catfish</name>
    <name type="synonym">Macropteronotus magur</name>
    <dbReference type="NCBI Taxonomy" id="1594786"/>
    <lineage>
        <taxon>Eukaryota</taxon>
        <taxon>Metazoa</taxon>
        <taxon>Chordata</taxon>
        <taxon>Craniata</taxon>
        <taxon>Vertebrata</taxon>
        <taxon>Euteleostomi</taxon>
        <taxon>Actinopterygii</taxon>
        <taxon>Neopterygii</taxon>
        <taxon>Teleostei</taxon>
        <taxon>Ostariophysi</taxon>
        <taxon>Siluriformes</taxon>
        <taxon>Clariidae</taxon>
        <taxon>Clarias</taxon>
    </lineage>
</organism>
<evidence type="ECO:0000256" key="1">
    <source>
        <dbReference type="SAM" id="MobiDB-lite"/>
    </source>
</evidence>
<comment type="caution">
    <text evidence="2">The sequence shown here is derived from an EMBL/GenBank/DDBJ whole genome shotgun (WGS) entry which is preliminary data.</text>
</comment>